<proteinExistence type="predicted"/>
<evidence type="ECO:0000256" key="1">
    <source>
        <dbReference type="SAM" id="MobiDB-lite"/>
    </source>
</evidence>
<sequence>MSHLSPATFLVWAIVISMLEIFLLFHLWSFDRFKCLKWNSGPYSGAFKRVMTYSYLICIPLILTYAVGNAIIKYREGFVDLAFVGIVPKPYELWESSAQRSNFPLTLCFSIAWSLEMVTHLEELCFWLYLVNSTAQNQSWFKTLYFKTWAVGSDHIKSEAYTFLGGSIGSLSLTIGFLPILFKFPTFIQNLKNEGVDMKTIRIRVLFRFLFCVPILILGIDGVRPHDHHINESMTSRDLLTILAAFGCGISSAITLVIFFPRSVENEIAAREAEKERKRSPSEIRAFGTTASYLETHAPSRMNTYASEANSFAAHGDKAYTNHISSPYANATSSPLSSSKMEYKNPFSDTESQLEPEVLVDIYSGGEERDIAAPLPLFRPNRKRGRDVEFGGLDNLTELNLTVHNMNRSNVNPLVHNFTSPIDIYASEATESLRMKPKYTFKK</sequence>
<protein>
    <submittedName>
        <fullName evidence="3">Uncharacterized protein</fullName>
    </submittedName>
</protein>
<dbReference type="AlphaFoldDB" id="A0A8H7F8Q4"/>
<reference evidence="3 4" key="1">
    <citation type="journal article" name="Sci. Rep.">
        <title>Telomere-to-telomere assembled and centromere annotated genomes of the two main subspecies of the button mushroom Agaricus bisporus reveal especially polymorphic chromosome ends.</title>
        <authorList>
            <person name="Sonnenberg A.S.M."/>
            <person name="Sedaghat-Telgerd N."/>
            <person name="Lavrijssen B."/>
            <person name="Ohm R.A."/>
            <person name="Hendrickx P.M."/>
            <person name="Scholtmeijer K."/>
            <person name="Baars J.J.P."/>
            <person name="van Peer A."/>
        </authorList>
    </citation>
    <scope>NUCLEOTIDE SEQUENCE [LARGE SCALE GENOMIC DNA]</scope>
    <source>
        <strain evidence="3 4">H119_p4</strain>
    </source>
</reference>
<name>A0A8H7F8Q4_AGABI</name>
<comment type="caution">
    <text evidence="3">The sequence shown here is derived from an EMBL/GenBank/DDBJ whole genome shotgun (WGS) entry which is preliminary data.</text>
</comment>
<feature type="compositionally biased region" description="Polar residues" evidence="1">
    <location>
        <begin position="331"/>
        <end position="340"/>
    </location>
</feature>
<dbReference type="Proteomes" id="UP000629468">
    <property type="component" value="Unassembled WGS sequence"/>
</dbReference>
<dbReference type="EMBL" id="JABXXO010000003">
    <property type="protein sequence ID" value="KAF7782755.1"/>
    <property type="molecule type" value="Genomic_DNA"/>
</dbReference>
<feature type="transmembrane region" description="Helical" evidence="2">
    <location>
        <begin position="6"/>
        <end position="29"/>
    </location>
</feature>
<feature type="transmembrane region" description="Helical" evidence="2">
    <location>
        <begin position="240"/>
        <end position="261"/>
    </location>
</feature>
<evidence type="ECO:0000256" key="2">
    <source>
        <dbReference type="SAM" id="Phobius"/>
    </source>
</evidence>
<evidence type="ECO:0000313" key="4">
    <source>
        <dbReference type="Proteomes" id="UP000629468"/>
    </source>
</evidence>
<keyword evidence="2" id="KW-1133">Transmembrane helix</keyword>
<keyword evidence="2" id="KW-0472">Membrane</keyword>
<keyword evidence="2" id="KW-0812">Transmembrane</keyword>
<organism evidence="3 4">
    <name type="scientific">Agaricus bisporus var. burnettii</name>
    <dbReference type="NCBI Taxonomy" id="192524"/>
    <lineage>
        <taxon>Eukaryota</taxon>
        <taxon>Fungi</taxon>
        <taxon>Dikarya</taxon>
        <taxon>Basidiomycota</taxon>
        <taxon>Agaricomycotina</taxon>
        <taxon>Agaricomycetes</taxon>
        <taxon>Agaricomycetidae</taxon>
        <taxon>Agaricales</taxon>
        <taxon>Agaricineae</taxon>
        <taxon>Agaricaceae</taxon>
        <taxon>Agaricus</taxon>
    </lineage>
</organism>
<feature type="region of interest" description="Disordered" evidence="1">
    <location>
        <begin position="331"/>
        <end position="350"/>
    </location>
</feature>
<accession>A0A8H7F8Q4</accession>
<gene>
    <name evidence="3" type="ORF">Agabi119p4_2131</name>
</gene>
<evidence type="ECO:0000313" key="3">
    <source>
        <dbReference type="EMBL" id="KAF7782755.1"/>
    </source>
</evidence>
<feature type="transmembrane region" description="Helical" evidence="2">
    <location>
        <begin position="160"/>
        <end position="182"/>
    </location>
</feature>
<feature type="transmembrane region" description="Helical" evidence="2">
    <location>
        <begin position="203"/>
        <end position="220"/>
    </location>
</feature>
<feature type="transmembrane region" description="Helical" evidence="2">
    <location>
        <begin position="50"/>
        <end position="72"/>
    </location>
</feature>